<keyword evidence="3" id="KW-1185">Reference proteome</keyword>
<dbReference type="STRING" id="324602.Caur_0299"/>
<feature type="transmembrane region" description="Helical" evidence="1">
    <location>
        <begin position="94"/>
        <end position="112"/>
    </location>
</feature>
<dbReference type="eggNOG" id="COG5295">
    <property type="taxonomic scope" value="Bacteria"/>
</dbReference>
<reference evidence="3" key="1">
    <citation type="journal article" date="2011" name="BMC Genomics">
        <title>Complete genome sequence of the filamentous anoxygenic phototrophic bacterium Chloroflexus aurantiacus.</title>
        <authorList>
            <person name="Tang K.H."/>
            <person name="Barry K."/>
            <person name="Chertkov O."/>
            <person name="Dalin E."/>
            <person name="Han C.S."/>
            <person name="Hauser L.J."/>
            <person name="Honchak B.M."/>
            <person name="Karbach L.E."/>
            <person name="Land M.L."/>
            <person name="Lapidus A."/>
            <person name="Larimer F.W."/>
            <person name="Mikhailova N."/>
            <person name="Pitluck S."/>
            <person name="Pierson B.K."/>
            <person name="Blankenship R.E."/>
        </authorList>
    </citation>
    <scope>NUCLEOTIDE SEQUENCE [LARGE SCALE GENOMIC DNA]</scope>
    <source>
        <strain evidence="3">ATCC 29366 / DSM 635 / J-10-fl</strain>
    </source>
</reference>
<evidence type="ECO:0000313" key="2">
    <source>
        <dbReference type="EMBL" id="ABY33550.1"/>
    </source>
</evidence>
<protein>
    <submittedName>
        <fullName evidence="2">Uncharacterized protein</fullName>
    </submittedName>
</protein>
<evidence type="ECO:0000313" key="3">
    <source>
        <dbReference type="Proteomes" id="UP000002008"/>
    </source>
</evidence>
<name>A9WCY1_CHLAA</name>
<dbReference type="HOGENOM" id="CLU_433941_0_0_0"/>
<keyword evidence="1" id="KW-0472">Membrane</keyword>
<dbReference type="KEGG" id="cau:Caur_0299"/>
<dbReference type="InParanoid" id="A9WCY1"/>
<organism evidence="2 3">
    <name type="scientific">Chloroflexus aurantiacus (strain ATCC 29366 / DSM 635 / J-10-fl)</name>
    <dbReference type="NCBI Taxonomy" id="324602"/>
    <lineage>
        <taxon>Bacteria</taxon>
        <taxon>Bacillati</taxon>
        <taxon>Chloroflexota</taxon>
        <taxon>Chloroflexia</taxon>
        <taxon>Chloroflexales</taxon>
        <taxon>Chloroflexineae</taxon>
        <taxon>Chloroflexaceae</taxon>
        <taxon>Chloroflexus</taxon>
    </lineage>
</organism>
<sequence length="678" mass="69289">MPVGAPDTNNGYGSTSQWEVMTNHILRQTRWSAPERSHCCRHEEGRQEMVQPLSGCSVAVPVRNLPYPTAQKERRMSNHSGHFFAGRQPTRHRLIGIAGVLLVSVILMIGSVQAAPLGTAFTYQGQLQKNGSPYNGTCSFQFSLWDAVSGGAQVGSTLTQTGVTVSNGLFTVTLDFGTGVFTGDVRWLQIAVQCSGDSGYTTLSPRHALTAAPYALGLRPGAQVIGSVVDASLLVQNTAAGGFGYGVFVQTDSTSSDAAGVMGYAAATSGVTYGVYGRSNSPNGTGVYGIHQASSGSAPGIHGVTRSTSNDAVAILGEVPFSSLPGATSTAVRGLNKGTGGTGIGVWGSHDGGGWGVYGTSVSGIGVYGRTTTETGISTGVFGETTSTSGRGVYGLAVANTGTTYGVYGGSISPSGTGVYGVATDTSGINYGVRGKSNSSNGYGGYFENTSDGIALYAEGNGNGRNKAALRVNNTDTGQGMAAYFTNNSGFHTAHFYNAQSGNVLYLQGSSTGTGDFITAVNNAETNTLFRVTSTGQVQSDVGFSTPAADFAEMLPAVSGLEPGDVLVIGADGRLARSTQPYQATVVGVYSTRPGFIGGQPVDGNLEGHIPLAVVGVVPVKVSTENGPIQPGDLLVASATPGHAMRAGTNPPQGTVIGKALEGLDDGTGVIRMLVVLQ</sequence>
<dbReference type="Gene3D" id="2.40.300.10">
    <property type="entry name" value="Head decoration protein D"/>
    <property type="match status" value="1"/>
</dbReference>
<evidence type="ECO:0000256" key="1">
    <source>
        <dbReference type="SAM" id="Phobius"/>
    </source>
</evidence>
<accession>A9WCY1</accession>
<proteinExistence type="predicted"/>
<keyword evidence="1" id="KW-1133">Transmembrane helix</keyword>
<dbReference type="Proteomes" id="UP000002008">
    <property type="component" value="Chromosome"/>
</dbReference>
<dbReference type="AlphaFoldDB" id="A9WCY1"/>
<dbReference type="PATRIC" id="fig|324602.8.peg.350"/>
<gene>
    <name evidence="2" type="ordered locus">Caur_0299</name>
</gene>
<keyword evidence="1" id="KW-0812">Transmembrane</keyword>
<dbReference type="EnsemblBacteria" id="ABY33550">
    <property type="protein sequence ID" value="ABY33550"/>
    <property type="gene ID" value="Caur_0299"/>
</dbReference>
<dbReference type="EMBL" id="CP000909">
    <property type="protein sequence ID" value="ABY33550.1"/>
    <property type="molecule type" value="Genomic_DNA"/>
</dbReference>